<dbReference type="OrthoDB" id="5336565at2759"/>
<gene>
    <name evidence="2" type="ORF">EV356DRAFT_571524</name>
</gene>
<feature type="compositionally biased region" description="Basic and acidic residues" evidence="1">
    <location>
        <begin position="8"/>
        <end position="26"/>
    </location>
</feature>
<keyword evidence="3" id="KW-1185">Reference proteome</keyword>
<accession>A0A6A6GTF2</accession>
<evidence type="ECO:0000313" key="3">
    <source>
        <dbReference type="Proteomes" id="UP000800092"/>
    </source>
</evidence>
<organism evidence="2 3">
    <name type="scientific">Viridothelium virens</name>
    <name type="common">Speckled blister lichen</name>
    <name type="synonym">Trypethelium virens</name>
    <dbReference type="NCBI Taxonomy" id="1048519"/>
    <lineage>
        <taxon>Eukaryota</taxon>
        <taxon>Fungi</taxon>
        <taxon>Dikarya</taxon>
        <taxon>Ascomycota</taxon>
        <taxon>Pezizomycotina</taxon>
        <taxon>Dothideomycetes</taxon>
        <taxon>Dothideomycetes incertae sedis</taxon>
        <taxon>Trypetheliales</taxon>
        <taxon>Trypetheliaceae</taxon>
        <taxon>Viridothelium</taxon>
    </lineage>
</organism>
<dbReference type="AlphaFoldDB" id="A0A6A6GTF2"/>
<protein>
    <submittedName>
        <fullName evidence="2">Uncharacterized protein</fullName>
    </submittedName>
</protein>
<proteinExistence type="predicted"/>
<evidence type="ECO:0000256" key="1">
    <source>
        <dbReference type="SAM" id="MobiDB-lite"/>
    </source>
</evidence>
<dbReference type="EMBL" id="ML991883">
    <property type="protein sequence ID" value="KAF2228941.1"/>
    <property type="molecule type" value="Genomic_DNA"/>
</dbReference>
<feature type="region of interest" description="Disordered" evidence="1">
    <location>
        <begin position="1"/>
        <end position="52"/>
    </location>
</feature>
<feature type="compositionally biased region" description="Polar residues" evidence="1">
    <location>
        <begin position="404"/>
        <end position="430"/>
    </location>
</feature>
<dbReference type="Proteomes" id="UP000800092">
    <property type="component" value="Unassembled WGS sequence"/>
</dbReference>
<feature type="compositionally biased region" description="Polar residues" evidence="1">
    <location>
        <begin position="38"/>
        <end position="47"/>
    </location>
</feature>
<evidence type="ECO:0000313" key="2">
    <source>
        <dbReference type="EMBL" id="KAF2228941.1"/>
    </source>
</evidence>
<sequence length="449" mass="50787">MTPLEPETDFHCGKPRRIDEAARAIDHPSLPSGKRQRGLQSTRTQTPPKFWDNLSRIPLCRRALREFDRRTAQPVPAKPTTQFVLLENQWKQLKRFARHGGPNLRDIRGYKELEPQRQMSSRQSLSDKSEMRTKRRRLNATARSRQRTALSSRDPAFEQALVDAQYHPPGHSNREPGNVEEVLERLRRPRLSLSPSVFSHQAFSDFRQMNFNATSEEDVMRDVIPIIRGNTSVPAGGNRLFTNLEPLAFGIATAKPDYYNGSHPSELDSRVRPDGSAAEMKRQITQDLGVGARGMLEMQHYGEENKTYDENAYALGSTYSDGQLKIYICHPTAPMAPGGRPDYHVNQVRSFAMTDTPESFVQGAAAYRNGQDWAEEQRNAVIERVRSQSEAGKVAVKQDLPEHSLTSPRKTGSSSSNSIMPTAESASETQRTSKRWKESLEQAPRTQYI</sequence>
<name>A0A6A6GTF2_VIRVR</name>
<feature type="compositionally biased region" description="Polar residues" evidence="1">
    <location>
        <begin position="141"/>
        <end position="151"/>
    </location>
</feature>
<feature type="region of interest" description="Disordered" evidence="1">
    <location>
        <begin position="114"/>
        <end position="154"/>
    </location>
</feature>
<reference evidence="2" key="1">
    <citation type="journal article" date="2020" name="Stud. Mycol.">
        <title>101 Dothideomycetes genomes: a test case for predicting lifestyles and emergence of pathogens.</title>
        <authorList>
            <person name="Haridas S."/>
            <person name="Albert R."/>
            <person name="Binder M."/>
            <person name="Bloem J."/>
            <person name="Labutti K."/>
            <person name="Salamov A."/>
            <person name="Andreopoulos B."/>
            <person name="Baker S."/>
            <person name="Barry K."/>
            <person name="Bills G."/>
            <person name="Bluhm B."/>
            <person name="Cannon C."/>
            <person name="Castanera R."/>
            <person name="Culley D."/>
            <person name="Daum C."/>
            <person name="Ezra D."/>
            <person name="Gonzalez J."/>
            <person name="Henrissat B."/>
            <person name="Kuo A."/>
            <person name="Liang C."/>
            <person name="Lipzen A."/>
            <person name="Lutzoni F."/>
            <person name="Magnuson J."/>
            <person name="Mondo S."/>
            <person name="Nolan M."/>
            <person name="Ohm R."/>
            <person name="Pangilinan J."/>
            <person name="Park H.-J."/>
            <person name="Ramirez L."/>
            <person name="Alfaro M."/>
            <person name="Sun H."/>
            <person name="Tritt A."/>
            <person name="Yoshinaga Y."/>
            <person name="Zwiers L.-H."/>
            <person name="Turgeon B."/>
            <person name="Goodwin S."/>
            <person name="Spatafora J."/>
            <person name="Crous P."/>
            <person name="Grigoriev I."/>
        </authorList>
    </citation>
    <scope>NUCLEOTIDE SEQUENCE</scope>
    <source>
        <strain evidence="2">Tuck. ex Michener</strain>
    </source>
</reference>
<feature type="region of interest" description="Disordered" evidence="1">
    <location>
        <begin position="386"/>
        <end position="449"/>
    </location>
</feature>